<evidence type="ECO:0000256" key="3">
    <source>
        <dbReference type="SAM" id="MobiDB-lite"/>
    </source>
</evidence>
<dbReference type="PANTHER" id="PTHR33403">
    <property type="entry name" value="SPR1"/>
    <property type="match status" value="1"/>
</dbReference>
<dbReference type="PANTHER" id="PTHR33403:SF19">
    <property type="entry name" value="PROTEIN SPIRAL1-LIKE 5"/>
    <property type="match status" value="1"/>
</dbReference>
<evidence type="ECO:0000313" key="4">
    <source>
        <dbReference type="EMBL" id="KAF5816031.1"/>
    </source>
</evidence>
<accession>A0A251V9X2</accession>
<keyword evidence="6" id="KW-1185">Reference proteome</keyword>
<organism evidence="5 6">
    <name type="scientific">Helianthus annuus</name>
    <name type="common">Common sunflower</name>
    <dbReference type="NCBI Taxonomy" id="4232"/>
    <lineage>
        <taxon>Eukaryota</taxon>
        <taxon>Viridiplantae</taxon>
        <taxon>Streptophyta</taxon>
        <taxon>Embryophyta</taxon>
        <taxon>Tracheophyta</taxon>
        <taxon>Spermatophyta</taxon>
        <taxon>Magnoliopsida</taxon>
        <taxon>eudicotyledons</taxon>
        <taxon>Gunneridae</taxon>
        <taxon>Pentapetalae</taxon>
        <taxon>asterids</taxon>
        <taxon>campanulids</taxon>
        <taxon>Asterales</taxon>
        <taxon>Asteraceae</taxon>
        <taxon>Asteroideae</taxon>
        <taxon>Heliantheae alliance</taxon>
        <taxon>Heliantheae</taxon>
        <taxon>Helianthus</taxon>
    </lineage>
</organism>
<name>A0A251V9X2_HELAN</name>
<dbReference type="Gramene" id="mRNA:HanXRQr2_Chr03g0129841">
    <property type="protein sequence ID" value="mRNA:HanXRQr2_Chr03g0129841"/>
    <property type="gene ID" value="HanXRQr2_Chr03g0129841"/>
</dbReference>
<gene>
    <name evidence="5" type="ORF">HannXRQ_Chr03g0085951</name>
    <name evidence="4" type="ORF">HanXRQr2_Chr03g0129841</name>
</gene>
<evidence type="ECO:0000256" key="1">
    <source>
        <dbReference type="ARBA" id="ARBA00009656"/>
    </source>
</evidence>
<feature type="compositionally biased region" description="Basic and acidic residues" evidence="3">
    <location>
        <begin position="49"/>
        <end position="69"/>
    </location>
</feature>
<dbReference type="AlphaFoldDB" id="A0A251V9X2"/>
<evidence type="ECO:0000313" key="6">
    <source>
        <dbReference type="Proteomes" id="UP000215914"/>
    </source>
</evidence>
<dbReference type="Proteomes" id="UP000215914">
    <property type="component" value="Chromosome 3"/>
</dbReference>
<dbReference type="OrthoDB" id="62622at2759"/>
<dbReference type="OMA" id="DDNCIDE"/>
<reference evidence="4 6" key="1">
    <citation type="journal article" date="2017" name="Nature">
        <title>The sunflower genome provides insights into oil metabolism, flowering and Asterid evolution.</title>
        <authorList>
            <person name="Badouin H."/>
            <person name="Gouzy J."/>
            <person name="Grassa C.J."/>
            <person name="Murat F."/>
            <person name="Staton S.E."/>
            <person name="Cottret L."/>
            <person name="Lelandais-Briere C."/>
            <person name="Owens G.L."/>
            <person name="Carrere S."/>
            <person name="Mayjonade B."/>
            <person name="Legrand L."/>
            <person name="Gill N."/>
            <person name="Kane N.C."/>
            <person name="Bowers J.E."/>
            <person name="Hubner S."/>
            <person name="Bellec A."/>
            <person name="Berard A."/>
            <person name="Berges H."/>
            <person name="Blanchet N."/>
            <person name="Boniface M.C."/>
            <person name="Brunel D."/>
            <person name="Catrice O."/>
            <person name="Chaidir N."/>
            <person name="Claudel C."/>
            <person name="Donnadieu C."/>
            <person name="Faraut T."/>
            <person name="Fievet G."/>
            <person name="Helmstetter N."/>
            <person name="King M."/>
            <person name="Knapp S.J."/>
            <person name="Lai Z."/>
            <person name="Le Paslier M.C."/>
            <person name="Lippi Y."/>
            <person name="Lorenzon L."/>
            <person name="Mandel J.R."/>
            <person name="Marage G."/>
            <person name="Marchand G."/>
            <person name="Marquand E."/>
            <person name="Bret-Mestries E."/>
            <person name="Morien E."/>
            <person name="Nambeesan S."/>
            <person name="Nguyen T."/>
            <person name="Pegot-Espagnet P."/>
            <person name="Pouilly N."/>
            <person name="Raftis F."/>
            <person name="Sallet E."/>
            <person name="Schiex T."/>
            <person name="Thomas J."/>
            <person name="Vandecasteele C."/>
            <person name="Vares D."/>
            <person name="Vear F."/>
            <person name="Vautrin S."/>
            <person name="Crespi M."/>
            <person name="Mangin B."/>
            <person name="Burke J.M."/>
            <person name="Salse J."/>
            <person name="Munos S."/>
            <person name="Vincourt P."/>
            <person name="Rieseberg L.H."/>
            <person name="Langlade N.B."/>
        </authorList>
    </citation>
    <scope>NUCLEOTIDE SEQUENCE [LARGE SCALE GENOMIC DNA]</scope>
    <source>
        <strain evidence="6">cv. SF193</strain>
        <tissue evidence="4">Leaves</tissue>
    </source>
</reference>
<sequence length="114" mass="12308">MMNRRNSSGGGQSSLGYLFGSDDLGQQQNDQSKVSSPPVLTPPYGIDNVDMKLPEKAETPPTKQDDTTSKKYIYLHGDKSKDFLVTGRPSTKVKSVPGGDSSLGYLFGDKCLGF</sequence>
<comment type="similarity">
    <text evidence="1">Belongs to the SPIRAL1 family.</text>
</comment>
<reference evidence="4" key="3">
    <citation type="submission" date="2020-06" db="EMBL/GenBank/DDBJ databases">
        <title>Helianthus annuus Genome sequencing and assembly Release 2.</title>
        <authorList>
            <person name="Gouzy J."/>
            <person name="Langlade N."/>
            <person name="Munos S."/>
        </authorList>
    </citation>
    <scope>NUCLEOTIDE SEQUENCE</scope>
    <source>
        <tissue evidence="4">Leaves</tissue>
    </source>
</reference>
<dbReference type="EMBL" id="CM007892">
    <property type="protein sequence ID" value="OTG32375.1"/>
    <property type="molecule type" value="Genomic_DNA"/>
</dbReference>
<evidence type="ECO:0008006" key="7">
    <source>
        <dbReference type="Google" id="ProtNLM"/>
    </source>
</evidence>
<proteinExistence type="inferred from homology"/>
<feature type="region of interest" description="Disordered" evidence="3">
    <location>
        <begin position="1"/>
        <end position="70"/>
    </location>
</feature>
<dbReference type="InParanoid" id="A0A251V9X2"/>
<reference evidence="5" key="2">
    <citation type="submission" date="2017-02" db="EMBL/GenBank/DDBJ databases">
        <title>Sunflower complete genome.</title>
        <authorList>
            <person name="Langlade N."/>
            <person name="Munos S."/>
        </authorList>
    </citation>
    <scope>NUCLEOTIDE SEQUENCE [LARGE SCALE GENOMIC DNA]</scope>
    <source>
        <tissue evidence="5">Leaves</tissue>
    </source>
</reference>
<dbReference type="GO" id="GO:0043622">
    <property type="term" value="P:cortical microtubule organization"/>
    <property type="evidence" value="ECO:0000318"/>
    <property type="project" value="GO_Central"/>
</dbReference>
<protein>
    <recommendedName>
        <fullName evidence="7">Protein SPIRAL1-like 5</fullName>
    </recommendedName>
</protein>
<dbReference type="InterPro" id="IPR039613">
    <property type="entry name" value="SPR1/2/3/4/5"/>
</dbReference>
<keyword evidence="2" id="KW-0493">Microtubule</keyword>
<evidence type="ECO:0000313" key="5">
    <source>
        <dbReference type="EMBL" id="OTG32375.1"/>
    </source>
</evidence>
<dbReference type="GO" id="GO:0010005">
    <property type="term" value="C:cortical microtubule, transverse to long axis"/>
    <property type="evidence" value="ECO:0000318"/>
    <property type="project" value="GO_Central"/>
</dbReference>
<feature type="compositionally biased region" description="Polar residues" evidence="3">
    <location>
        <begin position="24"/>
        <end position="35"/>
    </location>
</feature>
<evidence type="ECO:0000256" key="2">
    <source>
        <dbReference type="ARBA" id="ARBA00022701"/>
    </source>
</evidence>
<dbReference type="EMBL" id="MNCJ02000318">
    <property type="protein sequence ID" value="KAF5816031.1"/>
    <property type="molecule type" value="Genomic_DNA"/>
</dbReference>